<dbReference type="Proteomes" id="UP000886886">
    <property type="component" value="Unassembled WGS sequence"/>
</dbReference>
<keyword evidence="2 5" id="KW-0378">Hydrolase</keyword>
<dbReference type="Gene3D" id="2.115.10.20">
    <property type="entry name" value="Glycosyl hydrolase domain, family 43"/>
    <property type="match status" value="1"/>
</dbReference>
<dbReference type="GO" id="GO:0004575">
    <property type="term" value="F:sucrose alpha-glucosidase activity"/>
    <property type="evidence" value="ECO:0007669"/>
    <property type="project" value="TreeGrafter"/>
</dbReference>
<evidence type="ECO:0000256" key="1">
    <source>
        <dbReference type="ARBA" id="ARBA00009902"/>
    </source>
</evidence>
<gene>
    <name evidence="5" type="ORF">IAB26_04090</name>
</gene>
<evidence type="ECO:0000313" key="6">
    <source>
        <dbReference type="Proteomes" id="UP000886886"/>
    </source>
</evidence>
<sequence length="513" mass="58068">MARSIFLKTPGLWIPVEVKQPHKRLDIFADGRKIREFMVPDGRADQKQEGDCVGYYGKLALPGAVGKEVILKGEVSEDFLNAIRTDEEMKEIDSLGEQAAAGEEPRPSFHFTAVHGWINDPNGLIYADGFFHYYFQYNPFDTEWQNMSWGHAVSRDLLHWRQEETVMSPDEDGPIFSGSAVENQEGLLGQPQEALLYFYTAAGGSSRWSAGKTYIQKMAYSVDGGFTLHSLTTGRVDSLARENRDPKVFWHEETRAYVMILWVEGDTFAILRSGDLMSFRESQRFHLEEGFECPDLFRLTANGREKWVVMTAKGHYYPGSFDGFRFVPDGFRGELYLGDMQYAAQTYSGINDRCVMIPWLRMNHPGRTYRGAAGLPKELEGIFSKEGSFLVRQKPVREYERLRRECTAGESACEMELLLGEEADFSVKTGGICISYNGKEHTLEMGAECWNVGKTCRKIRIFVDDTILEASIDDGRLFGAAELLEPAAGFELLESHGVERICYFHLNDSCAAF</sequence>
<dbReference type="InterPro" id="IPR013148">
    <property type="entry name" value="Glyco_hydro_32_N"/>
</dbReference>
<comment type="caution">
    <text evidence="5">The sequence shown here is derived from an EMBL/GenBank/DDBJ whole genome shotgun (WGS) entry which is preliminary data.</text>
</comment>
<dbReference type="GO" id="GO:0005987">
    <property type="term" value="P:sucrose catabolic process"/>
    <property type="evidence" value="ECO:0007669"/>
    <property type="project" value="TreeGrafter"/>
</dbReference>
<evidence type="ECO:0000256" key="2">
    <source>
        <dbReference type="ARBA" id="ARBA00022801"/>
    </source>
</evidence>
<proteinExistence type="inferred from homology"/>
<protein>
    <submittedName>
        <fullName evidence="5">Glycoside hydrolase family 32 protein</fullName>
    </submittedName>
</protein>
<dbReference type="EMBL" id="DVFT01000056">
    <property type="protein sequence ID" value="HIQ95723.1"/>
    <property type="molecule type" value="Genomic_DNA"/>
</dbReference>
<evidence type="ECO:0000256" key="3">
    <source>
        <dbReference type="ARBA" id="ARBA00023295"/>
    </source>
</evidence>
<dbReference type="InterPro" id="IPR023296">
    <property type="entry name" value="Glyco_hydro_beta-prop_sf"/>
</dbReference>
<dbReference type="SMART" id="SM00640">
    <property type="entry name" value="Glyco_32"/>
    <property type="match status" value="1"/>
</dbReference>
<dbReference type="CDD" id="cd18622">
    <property type="entry name" value="GH32_Inu-like"/>
    <property type="match status" value="1"/>
</dbReference>
<reference evidence="5" key="2">
    <citation type="journal article" date="2021" name="PeerJ">
        <title>Extensive microbial diversity within the chicken gut microbiome revealed by metagenomics and culture.</title>
        <authorList>
            <person name="Gilroy R."/>
            <person name="Ravi A."/>
            <person name="Getino M."/>
            <person name="Pursley I."/>
            <person name="Horton D.L."/>
            <person name="Alikhan N.F."/>
            <person name="Baker D."/>
            <person name="Gharbi K."/>
            <person name="Hall N."/>
            <person name="Watson M."/>
            <person name="Adriaenssens E.M."/>
            <person name="Foster-Nyarko E."/>
            <person name="Jarju S."/>
            <person name="Secka A."/>
            <person name="Antonio M."/>
            <person name="Oren A."/>
            <person name="Chaudhuri R.R."/>
            <person name="La Ragione R."/>
            <person name="Hildebrand F."/>
            <person name="Pallen M.J."/>
        </authorList>
    </citation>
    <scope>NUCLEOTIDE SEQUENCE</scope>
    <source>
        <strain evidence="5">ChiSjej3B21-11622</strain>
    </source>
</reference>
<dbReference type="SUPFAM" id="SSF75005">
    <property type="entry name" value="Arabinanase/levansucrase/invertase"/>
    <property type="match status" value="1"/>
</dbReference>
<dbReference type="InterPro" id="IPR001362">
    <property type="entry name" value="Glyco_hydro_32"/>
</dbReference>
<comment type="similarity">
    <text evidence="1">Belongs to the glycosyl hydrolase 32 family.</text>
</comment>
<dbReference type="AlphaFoldDB" id="A0A9D0ZUB0"/>
<reference evidence="5" key="1">
    <citation type="submission" date="2020-10" db="EMBL/GenBank/DDBJ databases">
        <authorList>
            <person name="Gilroy R."/>
        </authorList>
    </citation>
    <scope>NUCLEOTIDE SEQUENCE</scope>
    <source>
        <strain evidence="5">ChiSjej3B21-11622</strain>
    </source>
</reference>
<dbReference type="PANTHER" id="PTHR42800:SF1">
    <property type="entry name" value="EXOINULINASE INUD (AFU_ORTHOLOGUE AFUA_5G00480)"/>
    <property type="match status" value="1"/>
</dbReference>
<accession>A0A9D0ZUB0</accession>
<feature type="domain" description="Glycosyl hydrolase family 32 N-terminal" evidence="4">
    <location>
        <begin position="110"/>
        <end position="380"/>
    </location>
</feature>
<dbReference type="PANTHER" id="PTHR42800">
    <property type="entry name" value="EXOINULINASE INUD (AFU_ORTHOLOGUE AFUA_5G00480)"/>
    <property type="match status" value="1"/>
</dbReference>
<evidence type="ECO:0000259" key="4">
    <source>
        <dbReference type="Pfam" id="PF00251"/>
    </source>
</evidence>
<organism evidence="5 6">
    <name type="scientific">Candidatus Limivivens merdigallinarum</name>
    <dbReference type="NCBI Taxonomy" id="2840859"/>
    <lineage>
        <taxon>Bacteria</taxon>
        <taxon>Bacillati</taxon>
        <taxon>Bacillota</taxon>
        <taxon>Clostridia</taxon>
        <taxon>Lachnospirales</taxon>
        <taxon>Lachnospiraceae</taxon>
        <taxon>Lachnospiraceae incertae sedis</taxon>
        <taxon>Candidatus Limivivens</taxon>
    </lineage>
</organism>
<keyword evidence="3" id="KW-0326">Glycosidase</keyword>
<evidence type="ECO:0000313" key="5">
    <source>
        <dbReference type="EMBL" id="HIQ95723.1"/>
    </source>
</evidence>
<dbReference type="GO" id="GO:0005737">
    <property type="term" value="C:cytoplasm"/>
    <property type="evidence" value="ECO:0007669"/>
    <property type="project" value="TreeGrafter"/>
</dbReference>
<dbReference type="Pfam" id="PF00251">
    <property type="entry name" value="Glyco_hydro_32N"/>
    <property type="match status" value="1"/>
</dbReference>
<name>A0A9D0ZUB0_9FIRM</name>